<gene>
    <name evidence="2" type="ORF">I5282_04375</name>
</gene>
<dbReference type="InterPro" id="IPR017853">
    <property type="entry name" value="GH"/>
</dbReference>
<reference evidence="2 3" key="1">
    <citation type="submission" date="2020-12" db="EMBL/GenBank/DDBJ databases">
        <title>WGS of Legionella: environmental sample.</title>
        <authorList>
            <person name="Cristino S."/>
            <person name="Girolamini L."/>
            <person name="Salaris S."/>
            <person name="Pascale M.R."/>
            <person name="Mazzotta M."/>
            <person name="Orsini M."/>
            <person name="Grottola A."/>
        </authorList>
    </citation>
    <scope>NUCLEOTIDE SEQUENCE [LARGE SCALE GENOMIC DNA]</scope>
    <source>
        <strain evidence="2 3">30cs62</strain>
    </source>
</reference>
<protein>
    <submittedName>
        <fullName evidence="2">Alpha-amylase</fullName>
    </submittedName>
</protein>
<sequence>MANDKLDLSQREVKAENPVLNGNGILRCYNMFPTQFGTISSMTEYMSKLHKMGFNAVWLNPIQATGDVKDLRKRDKTNGVRAFNLVSRSLYAMTDTDLISPFVSDASSELPLKDKQEIDKKSLQQLTDAARKNGLVPMFDLVLNHVASDSRHRLEHPEWFQKEVHKDFKDAIAFDYSDPKIRDEIIEKFWRPYIEKYMVEYGFEGVRVDAVAYVHPMVRQKIYEIIYETAKNNNKPRPIILDELLFDDPDKTLEQVVKEVQLDSDLGPTHITRGTYYAQRDRYGGLPAWCKDEEGLKAQVIFQKKNGELRVGAKGGCISFSGNHDHDSLAMKILEEMAHKRLSESPELHHAYELDFVHKSKKERDEAIQSIYLYSFIKDIQNEVLSGNTNTIKEVEYKMREKMAMSALTSSGGWYALSGDESGDLLAKPVFRRAHAQDQTYYAQRIHNIFDSEHKDHKVAMEVLTKMAIENLQQEPLGTRYNELHLHPHAQQRLLVSYIENLKNQINCGDSVVCSLFQEKLQQKDISIDFEEASYTPTPRTPDNGWNGKHDMSQFMGRMNHVLDTLPSSHSGFWSEIIKIPDKPDLFIVVRKNGMGLSSKTDLAIVNLNPDVPVDLTHDDIHQIACNFQKRVIPENNEYGHPNWHQGNPDFNMAYHTVMACIDAHRIHVDDTIIPKIPVSKLTFDYQVSNRNRMFATTQPPSKVDMEKVMEGTEEDILDFTTPSNEGEDKKMQEGLTPEVKVQI</sequence>
<dbReference type="Gene3D" id="3.20.20.80">
    <property type="entry name" value="Glycosidases"/>
    <property type="match status" value="1"/>
</dbReference>
<dbReference type="PANTHER" id="PTHR10357:SF179">
    <property type="entry name" value="NEUTRAL AND BASIC AMINO ACID TRANSPORT PROTEIN RBAT"/>
    <property type="match status" value="1"/>
</dbReference>
<dbReference type="SUPFAM" id="SSF51445">
    <property type="entry name" value="(Trans)glycosidases"/>
    <property type="match status" value="1"/>
</dbReference>
<accession>A0ABS1W8W8</accession>
<feature type="region of interest" description="Disordered" evidence="1">
    <location>
        <begin position="717"/>
        <end position="744"/>
    </location>
</feature>
<evidence type="ECO:0000256" key="1">
    <source>
        <dbReference type="SAM" id="MobiDB-lite"/>
    </source>
</evidence>
<dbReference type="Proteomes" id="UP000809910">
    <property type="component" value="Unassembled WGS sequence"/>
</dbReference>
<evidence type="ECO:0000313" key="2">
    <source>
        <dbReference type="EMBL" id="MBL7525808.1"/>
    </source>
</evidence>
<name>A0ABS1W8W8_9GAMM</name>
<dbReference type="PANTHER" id="PTHR10357">
    <property type="entry name" value="ALPHA-AMYLASE FAMILY MEMBER"/>
    <property type="match status" value="1"/>
</dbReference>
<dbReference type="EMBL" id="JADWVN010000007">
    <property type="protein sequence ID" value="MBL7525808.1"/>
    <property type="molecule type" value="Genomic_DNA"/>
</dbReference>
<organism evidence="2 3">
    <name type="scientific">Legionella bononiensis</name>
    <dbReference type="NCBI Taxonomy" id="2793102"/>
    <lineage>
        <taxon>Bacteria</taxon>
        <taxon>Pseudomonadati</taxon>
        <taxon>Pseudomonadota</taxon>
        <taxon>Gammaproteobacteria</taxon>
        <taxon>Legionellales</taxon>
        <taxon>Legionellaceae</taxon>
        <taxon>Legionella</taxon>
    </lineage>
</organism>
<evidence type="ECO:0000313" key="3">
    <source>
        <dbReference type="Proteomes" id="UP000809910"/>
    </source>
</evidence>
<proteinExistence type="predicted"/>
<keyword evidence="3" id="KW-1185">Reference proteome</keyword>
<comment type="caution">
    <text evidence="2">The sequence shown here is derived from an EMBL/GenBank/DDBJ whole genome shotgun (WGS) entry which is preliminary data.</text>
</comment>